<dbReference type="FunFam" id="3.40.50.720:FF:000084">
    <property type="entry name" value="Short-chain dehydrogenase reductase"/>
    <property type="match status" value="1"/>
</dbReference>
<protein>
    <submittedName>
        <fullName evidence="4">Oxidoreductase</fullName>
    </submittedName>
</protein>
<evidence type="ECO:0000256" key="2">
    <source>
        <dbReference type="ARBA" id="ARBA00023002"/>
    </source>
</evidence>
<dbReference type="CDD" id="cd05233">
    <property type="entry name" value="SDR_c"/>
    <property type="match status" value="1"/>
</dbReference>
<dbReference type="SMART" id="SM00822">
    <property type="entry name" value="PKS_KR"/>
    <property type="match status" value="1"/>
</dbReference>
<evidence type="ECO:0000313" key="5">
    <source>
        <dbReference type="Proteomes" id="UP000605992"/>
    </source>
</evidence>
<dbReference type="RefSeq" id="WP_308442357.1">
    <property type="nucleotide sequence ID" value="NZ_BOOR01000022.1"/>
</dbReference>
<dbReference type="GO" id="GO:0048038">
    <property type="term" value="F:quinone binding"/>
    <property type="evidence" value="ECO:0007669"/>
    <property type="project" value="TreeGrafter"/>
</dbReference>
<dbReference type="PANTHER" id="PTHR42760:SF133">
    <property type="entry name" value="3-OXOACYL-[ACYL-CARRIER-PROTEIN] REDUCTASE"/>
    <property type="match status" value="1"/>
</dbReference>
<gene>
    <name evidence="4" type="ORF">Pth03_33140</name>
</gene>
<keyword evidence="2" id="KW-0560">Oxidoreductase</keyword>
<comment type="caution">
    <text evidence="4">The sequence shown here is derived from an EMBL/GenBank/DDBJ whole genome shotgun (WGS) entry which is preliminary data.</text>
</comment>
<dbReference type="InterPro" id="IPR057326">
    <property type="entry name" value="KR_dom"/>
</dbReference>
<dbReference type="Gene3D" id="3.40.50.720">
    <property type="entry name" value="NAD(P)-binding Rossmann-like Domain"/>
    <property type="match status" value="1"/>
</dbReference>
<dbReference type="InterPro" id="IPR020904">
    <property type="entry name" value="Sc_DH/Rdtase_CS"/>
</dbReference>
<dbReference type="Proteomes" id="UP000605992">
    <property type="component" value="Unassembled WGS sequence"/>
</dbReference>
<dbReference type="GO" id="GO:0016616">
    <property type="term" value="F:oxidoreductase activity, acting on the CH-OH group of donors, NAD or NADP as acceptor"/>
    <property type="evidence" value="ECO:0007669"/>
    <property type="project" value="TreeGrafter"/>
</dbReference>
<dbReference type="PROSITE" id="PS00061">
    <property type="entry name" value="ADH_SHORT"/>
    <property type="match status" value="1"/>
</dbReference>
<dbReference type="PRINTS" id="PR00081">
    <property type="entry name" value="GDHRDH"/>
</dbReference>
<dbReference type="GO" id="GO:0006633">
    <property type="term" value="P:fatty acid biosynthetic process"/>
    <property type="evidence" value="ECO:0007669"/>
    <property type="project" value="TreeGrafter"/>
</dbReference>
<dbReference type="AlphaFoldDB" id="A0A8J3V2D4"/>
<evidence type="ECO:0000259" key="3">
    <source>
        <dbReference type="SMART" id="SM00822"/>
    </source>
</evidence>
<proteinExistence type="inferred from homology"/>
<reference evidence="4" key="1">
    <citation type="submission" date="2021-01" db="EMBL/GenBank/DDBJ databases">
        <title>Whole genome shotgun sequence of Planotetraspora thailandica NBRC 104271.</title>
        <authorList>
            <person name="Komaki H."/>
            <person name="Tamura T."/>
        </authorList>
    </citation>
    <scope>NUCLEOTIDE SEQUENCE</scope>
    <source>
        <strain evidence="4">NBRC 104271</strain>
    </source>
</reference>
<dbReference type="SUPFAM" id="SSF51735">
    <property type="entry name" value="NAD(P)-binding Rossmann-fold domains"/>
    <property type="match status" value="1"/>
</dbReference>
<evidence type="ECO:0000313" key="4">
    <source>
        <dbReference type="EMBL" id="GII54925.1"/>
    </source>
</evidence>
<name>A0A8J3V2D4_9ACTN</name>
<comment type="similarity">
    <text evidence="1">Belongs to the short-chain dehydrogenases/reductases (SDR) family.</text>
</comment>
<feature type="domain" description="Ketoreductase" evidence="3">
    <location>
        <begin position="37"/>
        <end position="211"/>
    </location>
</feature>
<dbReference type="Pfam" id="PF13561">
    <property type="entry name" value="adh_short_C2"/>
    <property type="match status" value="1"/>
</dbReference>
<dbReference type="InterPro" id="IPR002347">
    <property type="entry name" value="SDR_fam"/>
</dbReference>
<dbReference type="EMBL" id="BOOR01000022">
    <property type="protein sequence ID" value="GII54925.1"/>
    <property type="molecule type" value="Genomic_DNA"/>
</dbReference>
<organism evidence="4 5">
    <name type="scientific">Planotetraspora thailandica</name>
    <dbReference type="NCBI Taxonomy" id="487172"/>
    <lineage>
        <taxon>Bacteria</taxon>
        <taxon>Bacillati</taxon>
        <taxon>Actinomycetota</taxon>
        <taxon>Actinomycetes</taxon>
        <taxon>Streptosporangiales</taxon>
        <taxon>Streptosporangiaceae</taxon>
        <taxon>Planotetraspora</taxon>
    </lineage>
</organism>
<dbReference type="PANTHER" id="PTHR42760">
    <property type="entry name" value="SHORT-CHAIN DEHYDROGENASES/REDUCTASES FAMILY MEMBER"/>
    <property type="match status" value="1"/>
</dbReference>
<evidence type="ECO:0000256" key="1">
    <source>
        <dbReference type="ARBA" id="ARBA00006484"/>
    </source>
</evidence>
<dbReference type="InterPro" id="IPR036291">
    <property type="entry name" value="NAD(P)-bd_dom_sf"/>
</dbReference>
<accession>A0A8J3V2D4</accession>
<keyword evidence="5" id="KW-1185">Reference proteome</keyword>
<sequence length="280" mass="29513">MSEKTECLVGGTSGIGLATRVSAAHPREALMGQLDGKTAVVTGGSTGIGLASARRFAEEGAHVYLTGRRQEMLDAAAASIGRQATGVRGDVAVPADLDRLYERITADGRRVDVLYANAALAAIATLEQITEEHLDLLLGVNVKGTVFTVQKALPLLNNHASIILSASIWTVEGPEGFGIYSATKAAARSFARTWANELKGRGIRVNAISPGTIDTPGLNENIDVSTKQGRQMKEYLVSRIPLGRIGQPEDVADAVLFLASDQSRFVTGTELFVDGGAVQI</sequence>